<dbReference type="NCBIfam" id="NF040493">
    <property type="entry name" value="TA_anti_VapB"/>
    <property type="match status" value="1"/>
</dbReference>
<dbReference type="AlphaFoldDB" id="D9Z541"/>
<dbReference type="EMBL" id="GU371929">
    <property type="protein sequence ID" value="ADL14115.1"/>
    <property type="molecule type" value="Genomic_DNA"/>
</dbReference>
<dbReference type="InterPro" id="IPR051734">
    <property type="entry name" value="VapB_TA_antitoxins"/>
</dbReference>
<accession>D9Z541</accession>
<dbReference type="SMART" id="SM00966">
    <property type="entry name" value="SpoVT_AbrB"/>
    <property type="match status" value="1"/>
</dbReference>
<dbReference type="InterPro" id="IPR037914">
    <property type="entry name" value="SpoVT-AbrB_sf"/>
</dbReference>
<dbReference type="PROSITE" id="PS51740">
    <property type="entry name" value="SPOVT_ABRB"/>
    <property type="match status" value="1"/>
</dbReference>
<organism evidence="4">
    <name type="scientific">Escherichia coli</name>
    <dbReference type="NCBI Taxonomy" id="562"/>
    <lineage>
        <taxon>Bacteria</taxon>
        <taxon>Pseudomonadati</taxon>
        <taxon>Pseudomonadota</taxon>
        <taxon>Gammaproteobacteria</taxon>
        <taxon>Enterobacterales</taxon>
        <taxon>Enterobacteriaceae</taxon>
        <taxon>Escherichia</taxon>
    </lineage>
</organism>
<dbReference type="Gene3D" id="2.10.260.10">
    <property type="match status" value="1"/>
</dbReference>
<evidence type="ECO:0000313" key="5">
    <source>
        <dbReference type="EMBL" id="ADL14115.1"/>
    </source>
</evidence>
<keyword evidence="4" id="KW-0614">Plasmid</keyword>
<sequence>MHMPDICIFMVYAYPHHLHMLNLYICLTSAYTKHMHTPGAMNIIPDMHHISTLTRERIMRTVSIFKNGNNRAIRLPRDLDFEGVSELEIVREGDSIILRPVRPTWGSFLELEKADPDFMTEREDVVSDEGRVNL</sequence>
<dbReference type="PANTHER" id="PTHR37550:SF3">
    <property type="entry name" value="ANTITOXIN VAPB1"/>
    <property type="match status" value="1"/>
</dbReference>
<protein>
    <submittedName>
        <fullName evidence="4">VagC</fullName>
    </submittedName>
</protein>
<comment type="similarity">
    <text evidence="1">Belongs to the VapB family.</text>
</comment>
<evidence type="ECO:0000313" key="4">
    <source>
        <dbReference type="EMBL" id="ADL13991.1"/>
    </source>
</evidence>
<name>D9Z541_ECOLX</name>
<dbReference type="EMBL" id="GU371928">
    <property type="protein sequence ID" value="ADL13991.1"/>
    <property type="molecule type" value="Genomic_DNA"/>
</dbReference>
<evidence type="ECO:0000256" key="2">
    <source>
        <dbReference type="PROSITE-ProRule" id="PRU01076"/>
    </source>
</evidence>
<geneLocation type="plasmid" evidence="5">
    <name>pEC_L46</name>
</geneLocation>
<keyword evidence="2" id="KW-0238">DNA-binding</keyword>
<evidence type="ECO:0000256" key="1">
    <source>
        <dbReference type="ARBA" id="ARBA00007924"/>
    </source>
</evidence>
<dbReference type="GO" id="GO:0003677">
    <property type="term" value="F:DNA binding"/>
    <property type="evidence" value="ECO:0007669"/>
    <property type="project" value="UniProtKB-UniRule"/>
</dbReference>
<feature type="domain" description="SpoVT-AbrB" evidence="3">
    <location>
        <begin position="62"/>
        <end position="103"/>
    </location>
</feature>
<gene>
    <name evidence="4" type="primary">vagC</name>
</gene>
<geneLocation type="plasmid" evidence="4">
    <name>pEC_L8</name>
</geneLocation>
<dbReference type="InterPro" id="IPR047976">
    <property type="entry name" value="Anti_VapB2-like"/>
</dbReference>
<dbReference type="PANTHER" id="PTHR37550">
    <property type="entry name" value="ANTITOXIN VAPB1"/>
    <property type="match status" value="1"/>
</dbReference>
<dbReference type="SUPFAM" id="SSF89447">
    <property type="entry name" value="AbrB/MazE/MraZ-like"/>
    <property type="match status" value="1"/>
</dbReference>
<reference evidence="4" key="1">
    <citation type="journal article" date="2010" name="PLoS ONE">
        <title>Complete nucleotide sequence of CTX-M-15-plasmids from clinical Escherichia coli isolates: insertional events of transposons and insertion sequences.</title>
        <authorList>
            <person name="Smet A."/>
            <person name="Van Nieuwerburgh F."/>
            <person name="Vandekerckhove T.T."/>
            <person name="Martel A."/>
            <person name="Deforce D."/>
            <person name="Butaye P."/>
            <person name="Haesebrouck F."/>
        </authorList>
    </citation>
    <scope>NUCLEOTIDE SEQUENCE</scope>
    <source>
        <strain evidence="5">L46</strain>
        <strain evidence="4">L8</strain>
        <plasmid evidence="5">pEC_L46</plasmid>
        <plasmid evidence="4">pEC_L8</plasmid>
    </source>
</reference>
<dbReference type="Pfam" id="PF04014">
    <property type="entry name" value="MazE_antitoxin"/>
    <property type="match status" value="1"/>
</dbReference>
<proteinExistence type="inferred from homology"/>
<evidence type="ECO:0000259" key="3">
    <source>
        <dbReference type="PROSITE" id="PS51740"/>
    </source>
</evidence>
<dbReference type="InterPro" id="IPR007159">
    <property type="entry name" value="SpoVT-AbrB_dom"/>
</dbReference>